<dbReference type="EMBL" id="UYJE01006802">
    <property type="protein sequence ID" value="VDI49217.1"/>
    <property type="molecule type" value="Genomic_DNA"/>
</dbReference>
<reference evidence="1" key="1">
    <citation type="submission" date="2018-11" db="EMBL/GenBank/DDBJ databases">
        <authorList>
            <person name="Alioto T."/>
            <person name="Alioto T."/>
        </authorList>
    </citation>
    <scope>NUCLEOTIDE SEQUENCE</scope>
</reference>
<comment type="caution">
    <text evidence="1">The sequence shown here is derived from an EMBL/GenBank/DDBJ whole genome shotgun (WGS) entry which is preliminary data.</text>
</comment>
<accession>A0A8B6FI52</accession>
<organism evidence="1 2">
    <name type="scientific">Mytilus galloprovincialis</name>
    <name type="common">Mediterranean mussel</name>
    <dbReference type="NCBI Taxonomy" id="29158"/>
    <lineage>
        <taxon>Eukaryota</taxon>
        <taxon>Metazoa</taxon>
        <taxon>Spiralia</taxon>
        <taxon>Lophotrochozoa</taxon>
        <taxon>Mollusca</taxon>
        <taxon>Bivalvia</taxon>
        <taxon>Autobranchia</taxon>
        <taxon>Pteriomorphia</taxon>
        <taxon>Mytilida</taxon>
        <taxon>Mytiloidea</taxon>
        <taxon>Mytilidae</taxon>
        <taxon>Mytilinae</taxon>
        <taxon>Mytilus</taxon>
    </lineage>
</organism>
<feature type="non-terminal residue" evidence="1">
    <location>
        <position position="133"/>
    </location>
</feature>
<protein>
    <submittedName>
        <fullName evidence="1">Uncharacterized protein</fullName>
    </submittedName>
</protein>
<evidence type="ECO:0000313" key="1">
    <source>
        <dbReference type="EMBL" id="VDI49217.1"/>
    </source>
</evidence>
<dbReference type="Proteomes" id="UP000596742">
    <property type="component" value="Unassembled WGS sequence"/>
</dbReference>
<name>A0A8B6FI52_MYTGA</name>
<gene>
    <name evidence="1" type="ORF">MGAL_10B004492</name>
</gene>
<dbReference type="AlphaFoldDB" id="A0A8B6FI52"/>
<sequence length="133" mass="15263">MVSAYIRKESAELDLEMGVPVAEQIIDDSVNKAQVATGNVISQKTYFARLGHATFHLIPNMIRELLAHFINPHNFFVTVRGNLPLLYSLKTADRQQVNKVREIGYRDLDFPVMYTIFRHCLPVIKPSRGWDHP</sequence>
<evidence type="ECO:0000313" key="2">
    <source>
        <dbReference type="Proteomes" id="UP000596742"/>
    </source>
</evidence>
<proteinExistence type="predicted"/>
<keyword evidence="2" id="KW-1185">Reference proteome</keyword>